<evidence type="ECO:0000313" key="4">
    <source>
        <dbReference type="Proteomes" id="UP001381693"/>
    </source>
</evidence>
<proteinExistence type="predicted"/>
<comment type="caution">
    <text evidence="3">The sequence shown here is derived from an EMBL/GenBank/DDBJ whole genome shotgun (WGS) entry which is preliminary data.</text>
</comment>
<dbReference type="EMBL" id="JAXCGZ010000242">
    <property type="protein sequence ID" value="KAK7086340.1"/>
    <property type="molecule type" value="Genomic_DNA"/>
</dbReference>
<feature type="compositionally biased region" description="Basic and acidic residues" evidence="1">
    <location>
        <begin position="115"/>
        <end position="127"/>
    </location>
</feature>
<name>A0AAN9AG93_HALRR</name>
<feature type="compositionally biased region" description="Polar residues" evidence="1">
    <location>
        <begin position="90"/>
        <end position="104"/>
    </location>
</feature>
<organism evidence="3 4">
    <name type="scientific">Halocaridina rubra</name>
    <name type="common">Hawaiian red shrimp</name>
    <dbReference type="NCBI Taxonomy" id="373956"/>
    <lineage>
        <taxon>Eukaryota</taxon>
        <taxon>Metazoa</taxon>
        <taxon>Ecdysozoa</taxon>
        <taxon>Arthropoda</taxon>
        <taxon>Crustacea</taxon>
        <taxon>Multicrustacea</taxon>
        <taxon>Malacostraca</taxon>
        <taxon>Eumalacostraca</taxon>
        <taxon>Eucarida</taxon>
        <taxon>Decapoda</taxon>
        <taxon>Pleocyemata</taxon>
        <taxon>Caridea</taxon>
        <taxon>Atyoidea</taxon>
        <taxon>Atyidae</taxon>
        <taxon>Halocaridina</taxon>
    </lineage>
</organism>
<keyword evidence="4" id="KW-1185">Reference proteome</keyword>
<sequence>MRLYYFILFVLFPYLGKNRNVEGDTQKDKNTTIFYNLISERSLYQWLQPNRTLDSNLNGLSNITNWRSVYQDVDEEYLNLDPIQEKEKATTVNQYESSVKNSQLRSEDSMMTEEISAKTKTEGDTSPKENQNQTILATQINENTVKTTRVDRTSANINRNHTMDSFQTGVNISKTTNEDVTSVMQNKNHTKDFMLANENLTKRIKEDEILTTKRQNKTMDFTHANLNLTMTATEDEILALKEQNQTKGPMHAKENSTENECETSGKEFQDQIKNINVDGRRHEPLHSSGANVHIISDALDKDFDIGTMAWQMVEKHVPGCHFVIMTGDSRKSFIYRLIRLSSQALQPYVIVDTTWLLENETKFLISSLLGGSTTTCRTLLVDLTSGGHVSIFSLLESSYLWRSPDTSIVFIGDSREVESVLNHRSLRNALRPLYLSLHESLLRSLANTRVFRSTAASLTDLEDENYNKSAKEIYDRNRETYGPGIEKGEKGQEVSHFLNHNIHKLVFRMKEPAQEKCPITSPRKRNQCKEKKIRMAKAETQHLPIQEMSDEAKHRRILELEEQVRRLQARADAAPSRRNLADADASNIDEQPAAPNPVVTPGTQPAKPPPCALVVKTPRVKNSFLYLNGANIKDCDCPSIIPATDFLKYLGLRMRSDEWSNRECYKTLKELFLRYFSVSRSVTGALSENAHYKRYKLPDPTKRTAIRRFYAKRRRRTLSFLAFCHEALQDNLLKIAKYL</sequence>
<evidence type="ECO:0000313" key="3">
    <source>
        <dbReference type="EMBL" id="KAK7086340.1"/>
    </source>
</evidence>
<feature type="region of interest" description="Disordered" evidence="1">
    <location>
        <begin position="245"/>
        <end position="264"/>
    </location>
</feature>
<accession>A0AAN9AG93</accession>
<dbReference type="AlphaFoldDB" id="A0AAN9AG93"/>
<evidence type="ECO:0000256" key="1">
    <source>
        <dbReference type="SAM" id="MobiDB-lite"/>
    </source>
</evidence>
<protein>
    <submittedName>
        <fullName evidence="3">Uncharacterized protein</fullName>
    </submittedName>
</protein>
<feature type="region of interest" description="Disordered" evidence="1">
    <location>
        <begin position="569"/>
        <end position="606"/>
    </location>
</feature>
<feature type="signal peptide" evidence="2">
    <location>
        <begin position="1"/>
        <end position="23"/>
    </location>
</feature>
<evidence type="ECO:0000256" key="2">
    <source>
        <dbReference type="SAM" id="SignalP"/>
    </source>
</evidence>
<gene>
    <name evidence="3" type="ORF">SK128_004791</name>
</gene>
<feature type="region of interest" description="Disordered" evidence="1">
    <location>
        <begin position="89"/>
        <end position="130"/>
    </location>
</feature>
<keyword evidence="2" id="KW-0732">Signal</keyword>
<dbReference type="Proteomes" id="UP001381693">
    <property type="component" value="Unassembled WGS sequence"/>
</dbReference>
<reference evidence="3 4" key="1">
    <citation type="submission" date="2023-11" db="EMBL/GenBank/DDBJ databases">
        <title>Halocaridina rubra genome assembly.</title>
        <authorList>
            <person name="Smith C."/>
        </authorList>
    </citation>
    <scope>NUCLEOTIDE SEQUENCE [LARGE SCALE GENOMIC DNA]</scope>
    <source>
        <strain evidence="3">EP-1</strain>
        <tissue evidence="3">Whole</tissue>
    </source>
</reference>
<feature type="chain" id="PRO_5042919231" evidence="2">
    <location>
        <begin position="24"/>
        <end position="739"/>
    </location>
</feature>